<dbReference type="InterPro" id="IPR004115">
    <property type="entry name" value="GAD-like_sf"/>
</dbReference>
<protein>
    <recommendedName>
        <fullName evidence="7">Aminoacyl-transfer RNA synthetases class-II family profile domain-containing protein</fullName>
    </recommendedName>
</protein>
<proteinExistence type="inferred from homology"/>
<dbReference type="InterPro" id="IPR004365">
    <property type="entry name" value="NA-bd_OB_tRNA"/>
</dbReference>
<evidence type="ECO:0000256" key="2">
    <source>
        <dbReference type="ARBA" id="ARBA00022598"/>
    </source>
</evidence>
<dbReference type="CDD" id="cd04317">
    <property type="entry name" value="EcAspRS_like_N"/>
    <property type="match status" value="1"/>
</dbReference>
<evidence type="ECO:0000256" key="3">
    <source>
        <dbReference type="ARBA" id="ARBA00022741"/>
    </source>
</evidence>
<dbReference type="InterPro" id="IPR045864">
    <property type="entry name" value="aa-tRNA-synth_II/BPL/LPL"/>
</dbReference>
<dbReference type="GO" id="GO:0003676">
    <property type="term" value="F:nucleic acid binding"/>
    <property type="evidence" value="ECO:0007669"/>
    <property type="project" value="InterPro"/>
</dbReference>
<dbReference type="PANTHER" id="PTHR22594">
    <property type="entry name" value="ASPARTYL/LYSYL-TRNA SYNTHETASE"/>
    <property type="match status" value="1"/>
</dbReference>
<dbReference type="PANTHER" id="PTHR22594:SF5">
    <property type="entry name" value="ASPARTATE--TRNA LIGASE, MITOCHONDRIAL"/>
    <property type="match status" value="1"/>
</dbReference>
<evidence type="ECO:0000256" key="5">
    <source>
        <dbReference type="ARBA" id="ARBA00022917"/>
    </source>
</evidence>
<evidence type="ECO:0000256" key="4">
    <source>
        <dbReference type="ARBA" id="ARBA00022840"/>
    </source>
</evidence>
<evidence type="ECO:0000259" key="7">
    <source>
        <dbReference type="PROSITE" id="PS50862"/>
    </source>
</evidence>
<dbReference type="GO" id="GO:0005739">
    <property type="term" value="C:mitochondrion"/>
    <property type="evidence" value="ECO:0007669"/>
    <property type="project" value="TreeGrafter"/>
</dbReference>
<keyword evidence="5" id="KW-0648">Protein biosynthesis</keyword>
<dbReference type="NCBIfam" id="TIGR00459">
    <property type="entry name" value="aspS_bact"/>
    <property type="match status" value="1"/>
</dbReference>
<comment type="similarity">
    <text evidence="1">Belongs to the class-II aminoacyl-tRNA synthetase family. Type 1 subfamily.</text>
</comment>
<dbReference type="Proteomes" id="UP001353858">
    <property type="component" value="Unassembled WGS sequence"/>
</dbReference>
<dbReference type="SUPFAM" id="SSF55681">
    <property type="entry name" value="Class II aaRS and biotin synthetases"/>
    <property type="match status" value="1"/>
</dbReference>
<dbReference type="InterPro" id="IPR012340">
    <property type="entry name" value="NA-bd_OB-fold"/>
</dbReference>
<dbReference type="SUPFAM" id="SSF50249">
    <property type="entry name" value="Nucleic acid-binding proteins"/>
    <property type="match status" value="1"/>
</dbReference>
<dbReference type="InterPro" id="IPR006195">
    <property type="entry name" value="aa-tRNA-synth_II"/>
</dbReference>
<dbReference type="NCBIfam" id="NF001750">
    <property type="entry name" value="PRK00476.1"/>
    <property type="match status" value="1"/>
</dbReference>
<dbReference type="GO" id="GO:0005524">
    <property type="term" value="F:ATP binding"/>
    <property type="evidence" value="ECO:0007669"/>
    <property type="project" value="UniProtKB-KW"/>
</dbReference>
<sequence>MLRTIIRTFTINSNYNFYRSIKLPNSSIFLQKRFQNLYIANKSQEENVHINLNSNRFTYRTYNCEQLRLQNVGEKVTLCGWLEYQRMNKFLVIRDGYGHTQLIIPDKNEELQRLIKSLPYESIIEVYGTVLSRPRDMINSKQTTGEIEVLIESLAVLNRACDDLPFNLREFQKAKEALRMKYRYIDLRFPEMQRNLRFRSKFIMDVSNFLVNECSFVNVETPTLFKKTPGGAQEFIVPTRFPGEFYSLVQSPQQFKQMLMAGGIDRYFQIAHCYRDEGSRSDRQPEFAQLDIEMSFTNVEGVTGLIEEMLQLCWPSFLKPLPKTFSKLSYKEAIEMYGTDKPDTSFDFTIKNCTDILKKNTNLYSTVDFGAYYLIFKNPYNRLPKSVKNQLNLLTENYSETKFIQSNIINAAEWTTKMSNLLGSNIAAELQSNIPITDNSVVFLALGNRSHVLQLLGAVRLEYIKFLESEGHKIKDGCVHPLWVIDFPLFEEGIEPGTLQSAHHPFTAPHPDDAHLLEISPKKVRALAYDLVLNGHEIAGGSIRIHNRKEQEFILQLLNIDKSLLQHHLDMLESGCPPHGGIAIGLDRLLAVMLNTQSIRDVIAFPKTFEGRDPITSAPSPITDHDKKLYHLEVATKSRL</sequence>
<feature type="domain" description="Aminoacyl-transfer RNA synthetases class-II family profile" evidence="7">
    <location>
        <begin position="196"/>
        <end position="606"/>
    </location>
</feature>
<dbReference type="GO" id="GO:0006422">
    <property type="term" value="P:aspartyl-tRNA aminoacylation"/>
    <property type="evidence" value="ECO:0007669"/>
    <property type="project" value="TreeGrafter"/>
</dbReference>
<evidence type="ECO:0000256" key="1">
    <source>
        <dbReference type="ARBA" id="ARBA00006303"/>
    </source>
</evidence>
<dbReference type="PROSITE" id="PS50862">
    <property type="entry name" value="AA_TRNA_LIGASE_II"/>
    <property type="match status" value="1"/>
</dbReference>
<dbReference type="InterPro" id="IPR004524">
    <property type="entry name" value="Asp-tRNA-ligase_1"/>
</dbReference>
<dbReference type="InterPro" id="IPR004364">
    <property type="entry name" value="Aa-tRNA-synt_II"/>
</dbReference>
<keyword evidence="6" id="KW-0030">Aminoacyl-tRNA synthetase</keyword>
<keyword evidence="4" id="KW-0067">ATP-binding</keyword>
<accession>A0AAN7Q5B3</accession>
<dbReference type="Gene3D" id="3.30.1360.30">
    <property type="entry name" value="GAD-like domain"/>
    <property type="match status" value="1"/>
</dbReference>
<evidence type="ECO:0000313" key="9">
    <source>
        <dbReference type="Proteomes" id="UP001353858"/>
    </source>
</evidence>
<dbReference type="GO" id="GO:0004815">
    <property type="term" value="F:aspartate-tRNA ligase activity"/>
    <property type="evidence" value="ECO:0007669"/>
    <property type="project" value="TreeGrafter"/>
</dbReference>
<dbReference type="Pfam" id="PF01336">
    <property type="entry name" value="tRNA_anti-codon"/>
    <property type="match status" value="1"/>
</dbReference>
<organism evidence="8 9">
    <name type="scientific">Aquatica leii</name>
    <dbReference type="NCBI Taxonomy" id="1421715"/>
    <lineage>
        <taxon>Eukaryota</taxon>
        <taxon>Metazoa</taxon>
        <taxon>Ecdysozoa</taxon>
        <taxon>Arthropoda</taxon>
        <taxon>Hexapoda</taxon>
        <taxon>Insecta</taxon>
        <taxon>Pterygota</taxon>
        <taxon>Neoptera</taxon>
        <taxon>Endopterygota</taxon>
        <taxon>Coleoptera</taxon>
        <taxon>Polyphaga</taxon>
        <taxon>Elateriformia</taxon>
        <taxon>Elateroidea</taxon>
        <taxon>Lampyridae</taxon>
        <taxon>Luciolinae</taxon>
        <taxon>Aquatica</taxon>
    </lineage>
</organism>
<dbReference type="PRINTS" id="PR01042">
    <property type="entry name" value="TRNASYNTHASP"/>
</dbReference>
<evidence type="ECO:0000313" key="8">
    <source>
        <dbReference type="EMBL" id="KAK4880520.1"/>
    </source>
</evidence>
<keyword evidence="2" id="KW-0436">Ligase</keyword>
<evidence type="ECO:0000256" key="6">
    <source>
        <dbReference type="ARBA" id="ARBA00023146"/>
    </source>
</evidence>
<reference evidence="9" key="1">
    <citation type="submission" date="2023-01" db="EMBL/GenBank/DDBJ databases">
        <title>Key to firefly adult light organ development and bioluminescence: homeobox transcription factors regulate luciferase expression and transportation to peroxisome.</title>
        <authorList>
            <person name="Fu X."/>
        </authorList>
    </citation>
    <scope>NUCLEOTIDE SEQUENCE [LARGE SCALE GENOMIC DNA]</scope>
</reference>
<dbReference type="EMBL" id="JARPUR010000003">
    <property type="protein sequence ID" value="KAK4880520.1"/>
    <property type="molecule type" value="Genomic_DNA"/>
</dbReference>
<keyword evidence="9" id="KW-1185">Reference proteome</keyword>
<dbReference type="Gene3D" id="3.30.930.10">
    <property type="entry name" value="Bira Bifunctional Protein, Domain 2"/>
    <property type="match status" value="1"/>
</dbReference>
<dbReference type="Pfam" id="PF00152">
    <property type="entry name" value="tRNA-synt_2"/>
    <property type="match status" value="1"/>
</dbReference>
<gene>
    <name evidence="8" type="ORF">RN001_008666</name>
</gene>
<dbReference type="InterPro" id="IPR002312">
    <property type="entry name" value="Asp/Asn-tRNA-synth_IIb"/>
</dbReference>
<comment type="caution">
    <text evidence="8">The sequence shown here is derived from an EMBL/GenBank/DDBJ whole genome shotgun (WGS) entry which is preliminary data.</text>
</comment>
<dbReference type="HAMAP" id="MF_00044">
    <property type="entry name" value="Asp_tRNA_synth_type1"/>
    <property type="match status" value="1"/>
</dbReference>
<name>A0AAN7Q5B3_9COLE</name>
<keyword evidence="3" id="KW-0547">Nucleotide-binding</keyword>
<dbReference type="Gene3D" id="2.40.50.140">
    <property type="entry name" value="Nucleic acid-binding proteins"/>
    <property type="match status" value="1"/>
</dbReference>
<dbReference type="InterPro" id="IPR047089">
    <property type="entry name" value="Asp-tRNA-ligase_1_N"/>
</dbReference>
<dbReference type="AlphaFoldDB" id="A0AAN7Q5B3"/>